<dbReference type="GO" id="GO:0003723">
    <property type="term" value="F:RNA binding"/>
    <property type="evidence" value="ECO:0007669"/>
    <property type="project" value="UniProtKB-UniRule"/>
</dbReference>
<feature type="compositionally biased region" description="Polar residues" evidence="3">
    <location>
        <begin position="1"/>
        <end position="13"/>
    </location>
</feature>
<dbReference type="AlphaFoldDB" id="A0A4Z2ERV6"/>
<dbReference type="InterPro" id="IPR035979">
    <property type="entry name" value="RBD_domain_sf"/>
</dbReference>
<feature type="domain" description="RRM" evidence="4">
    <location>
        <begin position="116"/>
        <end position="203"/>
    </location>
</feature>
<evidence type="ECO:0000256" key="2">
    <source>
        <dbReference type="PROSITE-ProRule" id="PRU00176"/>
    </source>
</evidence>
<dbReference type="EMBL" id="SRLO01003798">
    <property type="protein sequence ID" value="TNN31104.1"/>
    <property type="molecule type" value="Genomic_DNA"/>
</dbReference>
<evidence type="ECO:0000313" key="5">
    <source>
        <dbReference type="EMBL" id="TNN31104.1"/>
    </source>
</evidence>
<dbReference type="Pfam" id="PF00076">
    <property type="entry name" value="RRM_1"/>
    <property type="match status" value="2"/>
</dbReference>
<dbReference type="InterPro" id="IPR012677">
    <property type="entry name" value="Nucleotide-bd_a/b_plait_sf"/>
</dbReference>
<feature type="domain" description="RRM" evidence="4">
    <location>
        <begin position="22"/>
        <end position="101"/>
    </location>
</feature>
<evidence type="ECO:0000259" key="4">
    <source>
        <dbReference type="PROSITE" id="PS50102"/>
    </source>
</evidence>
<dbReference type="InterPro" id="IPR052462">
    <property type="entry name" value="SLIRP/GR-RBP-like"/>
</dbReference>
<dbReference type="InterPro" id="IPR034203">
    <property type="entry name" value="RBM45_RRM1"/>
</dbReference>
<dbReference type="SMART" id="SM00360">
    <property type="entry name" value="RRM"/>
    <property type="match status" value="2"/>
</dbReference>
<dbReference type="InterPro" id="IPR000504">
    <property type="entry name" value="RRM_dom"/>
</dbReference>
<comment type="caution">
    <text evidence="5">The sequence shown here is derived from an EMBL/GenBank/DDBJ whole genome shotgun (WGS) entry which is preliminary data.</text>
</comment>
<dbReference type="PROSITE" id="PS50102">
    <property type="entry name" value="RRM"/>
    <property type="match status" value="2"/>
</dbReference>
<name>A0A4Z2ERV6_9TELE</name>
<reference evidence="5 6" key="1">
    <citation type="submission" date="2019-03" db="EMBL/GenBank/DDBJ databases">
        <title>First draft genome of Liparis tanakae, snailfish: a comprehensive survey of snailfish specific genes.</title>
        <authorList>
            <person name="Kim W."/>
            <person name="Song I."/>
            <person name="Jeong J.-H."/>
            <person name="Kim D."/>
            <person name="Kim S."/>
            <person name="Ryu S."/>
            <person name="Song J.Y."/>
            <person name="Lee S.K."/>
        </authorList>
    </citation>
    <scope>NUCLEOTIDE SEQUENCE [LARGE SCALE GENOMIC DNA]</scope>
    <source>
        <tissue evidence="5">Muscle</tissue>
    </source>
</reference>
<dbReference type="SUPFAM" id="SSF54928">
    <property type="entry name" value="RNA-binding domain, RBD"/>
    <property type="match status" value="2"/>
</dbReference>
<dbReference type="Proteomes" id="UP000314294">
    <property type="component" value="Unassembled WGS sequence"/>
</dbReference>
<keyword evidence="6" id="KW-1185">Reference proteome</keyword>
<proteinExistence type="predicted"/>
<evidence type="ECO:0000256" key="3">
    <source>
        <dbReference type="SAM" id="MobiDB-lite"/>
    </source>
</evidence>
<keyword evidence="1 2" id="KW-0694">RNA-binding</keyword>
<organism evidence="5 6">
    <name type="scientific">Liparis tanakae</name>
    <name type="common">Tanaka's snailfish</name>
    <dbReference type="NCBI Taxonomy" id="230148"/>
    <lineage>
        <taxon>Eukaryota</taxon>
        <taxon>Metazoa</taxon>
        <taxon>Chordata</taxon>
        <taxon>Craniata</taxon>
        <taxon>Vertebrata</taxon>
        <taxon>Euteleostomi</taxon>
        <taxon>Actinopterygii</taxon>
        <taxon>Neopterygii</taxon>
        <taxon>Teleostei</taxon>
        <taxon>Neoteleostei</taxon>
        <taxon>Acanthomorphata</taxon>
        <taxon>Eupercaria</taxon>
        <taxon>Perciformes</taxon>
        <taxon>Cottioidei</taxon>
        <taxon>Cottales</taxon>
        <taxon>Liparidae</taxon>
        <taxon>Liparis</taxon>
    </lineage>
</organism>
<dbReference type="OrthoDB" id="78437at2759"/>
<evidence type="ECO:0000313" key="6">
    <source>
        <dbReference type="Proteomes" id="UP000314294"/>
    </source>
</evidence>
<feature type="region of interest" description="Disordered" evidence="3">
    <location>
        <begin position="1"/>
        <end position="20"/>
    </location>
</feature>
<evidence type="ECO:0000256" key="1">
    <source>
        <dbReference type="ARBA" id="ARBA00022884"/>
    </source>
</evidence>
<dbReference type="PANTHER" id="PTHR48027">
    <property type="entry name" value="HETEROGENEOUS NUCLEAR RIBONUCLEOPROTEIN 87F-RELATED"/>
    <property type="match status" value="1"/>
</dbReference>
<dbReference type="CDD" id="cd12366">
    <property type="entry name" value="RRM1_RBM45"/>
    <property type="match status" value="1"/>
</dbReference>
<protein>
    <submittedName>
        <fullName evidence="5">RNA-binding protein 45</fullName>
    </submittedName>
</protein>
<gene>
    <name evidence="5" type="primary">RBM45_0</name>
    <name evidence="5" type="ORF">EYF80_058742</name>
</gene>
<sequence length="203" mass="22931">MEEYPANNTVKQTENLDEPPNSRLFVVTSRSITEDELRESFAVFGDVQGVWVVKDKQTKESKGIAYVKFAKSSQACLAMEDMHGKVLLDGTKPVKVFIAQSRSSGRHRDVEDEELTRIFVMIPKHFSEEDLKDTFKVAAHVLILIHRRFTSNDYGDIEYCVIIKNKTTGESKGLGYVRYYKPSQAAVAIENCDKSKSDPQSAT</sequence>
<dbReference type="Gene3D" id="3.30.70.330">
    <property type="match status" value="2"/>
</dbReference>
<accession>A0A4Z2ERV6</accession>